<protein>
    <submittedName>
        <fullName evidence="2">Uncharacterized protein</fullName>
    </submittedName>
</protein>
<evidence type="ECO:0000313" key="2">
    <source>
        <dbReference type="EMBL" id="THG13606.1"/>
    </source>
</evidence>
<gene>
    <name evidence="2" type="ORF">TEA_001273</name>
</gene>
<organism evidence="2 3">
    <name type="scientific">Camellia sinensis var. sinensis</name>
    <name type="common">China tea</name>
    <dbReference type="NCBI Taxonomy" id="542762"/>
    <lineage>
        <taxon>Eukaryota</taxon>
        <taxon>Viridiplantae</taxon>
        <taxon>Streptophyta</taxon>
        <taxon>Embryophyta</taxon>
        <taxon>Tracheophyta</taxon>
        <taxon>Spermatophyta</taxon>
        <taxon>Magnoliopsida</taxon>
        <taxon>eudicotyledons</taxon>
        <taxon>Gunneridae</taxon>
        <taxon>Pentapetalae</taxon>
        <taxon>asterids</taxon>
        <taxon>Ericales</taxon>
        <taxon>Theaceae</taxon>
        <taxon>Camellia</taxon>
    </lineage>
</organism>
<keyword evidence="1" id="KW-1133">Transmembrane helix</keyword>
<accession>A0A4S4ED06</accession>
<feature type="transmembrane region" description="Helical" evidence="1">
    <location>
        <begin position="12"/>
        <end position="31"/>
    </location>
</feature>
<proteinExistence type="predicted"/>
<comment type="caution">
    <text evidence="2">The sequence shown here is derived from an EMBL/GenBank/DDBJ whole genome shotgun (WGS) entry which is preliminary data.</text>
</comment>
<dbReference type="PANTHER" id="PTHR44843">
    <property type="entry name" value="METHYLTRANSFERASE"/>
    <property type="match status" value="1"/>
</dbReference>
<keyword evidence="1" id="KW-0472">Membrane</keyword>
<reference evidence="2 3" key="1">
    <citation type="journal article" date="2018" name="Proc. Natl. Acad. Sci. U.S.A.">
        <title>Draft genome sequence of Camellia sinensis var. sinensis provides insights into the evolution of the tea genome and tea quality.</title>
        <authorList>
            <person name="Wei C."/>
            <person name="Yang H."/>
            <person name="Wang S."/>
            <person name="Zhao J."/>
            <person name="Liu C."/>
            <person name="Gao L."/>
            <person name="Xia E."/>
            <person name="Lu Y."/>
            <person name="Tai Y."/>
            <person name="She G."/>
            <person name="Sun J."/>
            <person name="Cao H."/>
            <person name="Tong W."/>
            <person name="Gao Q."/>
            <person name="Li Y."/>
            <person name="Deng W."/>
            <person name="Jiang X."/>
            <person name="Wang W."/>
            <person name="Chen Q."/>
            <person name="Zhang S."/>
            <person name="Li H."/>
            <person name="Wu J."/>
            <person name="Wang P."/>
            <person name="Li P."/>
            <person name="Shi C."/>
            <person name="Zheng F."/>
            <person name="Jian J."/>
            <person name="Huang B."/>
            <person name="Shan D."/>
            <person name="Shi M."/>
            <person name="Fang C."/>
            <person name="Yue Y."/>
            <person name="Li F."/>
            <person name="Li D."/>
            <person name="Wei S."/>
            <person name="Han B."/>
            <person name="Jiang C."/>
            <person name="Yin Y."/>
            <person name="Xia T."/>
            <person name="Zhang Z."/>
            <person name="Bennetzen J.L."/>
            <person name="Zhao S."/>
            <person name="Wan X."/>
        </authorList>
    </citation>
    <scope>NUCLEOTIDE SEQUENCE [LARGE SCALE GENOMIC DNA]</scope>
    <source>
        <strain evidence="3">cv. Shuchazao</strain>
        <tissue evidence="2">Leaf</tissue>
    </source>
</reference>
<keyword evidence="3" id="KW-1185">Reference proteome</keyword>
<dbReference type="EMBL" id="SDRB02005817">
    <property type="protein sequence ID" value="THG13606.1"/>
    <property type="molecule type" value="Genomic_DNA"/>
</dbReference>
<dbReference type="PANTHER" id="PTHR44843:SF14">
    <property type="entry name" value="METHYLTRANSFERASE TYPE 11 DOMAIN-CONTAINING PROTEIN"/>
    <property type="match status" value="1"/>
</dbReference>
<evidence type="ECO:0000256" key="1">
    <source>
        <dbReference type="SAM" id="Phobius"/>
    </source>
</evidence>
<dbReference type="Proteomes" id="UP000306102">
    <property type="component" value="Unassembled WGS sequence"/>
</dbReference>
<dbReference type="AlphaFoldDB" id="A0A4S4ED06"/>
<name>A0A4S4ED06_CAMSN</name>
<sequence length="219" mass="24818">MESKPSLLRNILVRLFVFGVLIIAVRFAYVVTIRGESCDLGSFCFFSSPENLNLVIGVQNRRSSAIITNDAVNTPDLWNTTLSPSHRFSPPLSRSTQQCRRAAAHDGCHCLRRRIQESAMVTDLDFEDGLIAMANRFAFEIPLRVRLWHSASNLYPRRRHQLETCHHYRCSSSASRSLSRQTTDFHTLVRRQPSPAVPLLLLSRTRALSSMADLSPPPR</sequence>
<keyword evidence="1" id="KW-0812">Transmembrane</keyword>
<evidence type="ECO:0000313" key="3">
    <source>
        <dbReference type="Proteomes" id="UP000306102"/>
    </source>
</evidence>